<proteinExistence type="predicted"/>
<evidence type="ECO:0000313" key="1">
    <source>
        <dbReference type="EMBL" id="KAL0294281.1"/>
    </source>
</evidence>
<name>A0AAW2JKR9_9LAMI</name>
<accession>A0AAW2JKR9</accession>
<sequence>MTIPSKPLESTIRQRNCRAIPPRKVIHKKDPAPSTGTLYYRESPITALEMELDTIGYGQMIAEVSRLRNNP</sequence>
<organism evidence="1">
    <name type="scientific">Sesamum angustifolium</name>
    <dbReference type="NCBI Taxonomy" id="2727405"/>
    <lineage>
        <taxon>Eukaryota</taxon>
        <taxon>Viridiplantae</taxon>
        <taxon>Streptophyta</taxon>
        <taxon>Embryophyta</taxon>
        <taxon>Tracheophyta</taxon>
        <taxon>Spermatophyta</taxon>
        <taxon>Magnoliopsida</taxon>
        <taxon>eudicotyledons</taxon>
        <taxon>Gunneridae</taxon>
        <taxon>Pentapetalae</taxon>
        <taxon>asterids</taxon>
        <taxon>lamiids</taxon>
        <taxon>Lamiales</taxon>
        <taxon>Pedaliaceae</taxon>
        <taxon>Sesamum</taxon>
    </lineage>
</organism>
<protein>
    <submittedName>
        <fullName evidence="1">Uncharacterized protein</fullName>
    </submittedName>
</protein>
<dbReference type="EMBL" id="JACGWK010000884">
    <property type="protein sequence ID" value="KAL0294281.1"/>
    <property type="molecule type" value="Genomic_DNA"/>
</dbReference>
<comment type="caution">
    <text evidence="1">The sequence shown here is derived from an EMBL/GenBank/DDBJ whole genome shotgun (WGS) entry which is preliminary data.</text>
</comment>
<dbReference type="AlphaFoldDB" id="A0AAW2JKR9"/>
<gene>
    <name evidence="1" type="ORF">Sangu_3221900</name>
</gene>
<reference evidence="1" key="1">
    <citation type="submission" date="2020-06" db="EMBL/GenBank/DDBJ databases">
        <authorList>
            <person name="Li T."/>
            <person name="Hu X."/>
            <person name="Zhang T."/>
            <person name="Song X."/>
            <person name="Zhang H."/>
            <person name="Dai N."/>
            <person name="Sheng W."/>
            <person name="Hou X."/>
            <person name="Wei L."/>
        </authorList>
    </citation>
    <scope>NUCLEOTIDE SEQUENCE</scope>
    <source>
        <strain evidence="1">G01</strain>
        <tissue evidence="1">Leaf</tissue>
    </source>
</reference>
<reference evidence="1" key="2">
    <citation type="journal article" date="2024" name="Plant">
        <title>Genomic evolution and insights into agronomic trait innovations of Sesamum species.</title>
        <authorList>
            <person name="Miao H."/>
            <person name="Wang L."/>
            <person name="Qu L."/>
            <person name="Liu H."/>
            <person name="Sun Y."/>
            <person name="Le M."/>
            <person name="Wang Q."/>
            <person name="Wei S."/>
            <person name="Zheng Y."/>
            <person name="Lin W."/>
            <person name="Duan Y."/>
            <person name="Cao H."/>
            <person name="Xiong S."/>
            <person name="Wang X."/>
            <person name="Wei L."/>
            <person name="Li C."/>
            <person name="Ma Q."/>
            <person name="Ju M."/>
            <person name="Zhao R."/>
            <person name="Li G."/>
            <person name="Mu C."/>
            <person name="Tian Q."/>
            <person name="Mei H."/>
            <person name="Zhang T."/>
            <person name="Gao T."/>
            <person name="Zhang H."/>
        </authorList>
    </citation>
    <scope>NUCLEOTIDE SEQUENCE</scope>
    <source>
        <strain evidence="1">G01</strain>
    </source>
</reference>